<keyword evidence="6 15" id="KW-0812">Transmembrane</keyword>
<evidence type="ECO:0000313" key="19">
    <source>
        <dbReference type="EMBL" id="WNG43373.1"/>
    </source>
</evidence>
<feature type="coiled-coil region" evidence="13">
    <location>
        <begin position="445"/>
        <end position="472"/>
    </location>
</feature>
<organism evidence="19 20">
    <name type="scientific">Archangium minus</name>
    <dbReference type="NCBI Taxonomy" id="83450"/>
    <lineage>
        <taxon>Bacteria</taxon>
        <taxon>Pseudomonadati</taxon>
        <taxon>Myxococcota</taxon>
        <taxon>Myxococcia</taxon>
        <taxon>Myxococcales</taxon>
        <taxon>Cystobacterineae</taxon>
        <taxon>Archangiaceae</taxon>
        <taxon>Archangium</taxon>
    </lineage>
</organism>
<evidence type="ECO:0000259" key="16">
    <source>
        <dbReference type="SMART" id="SM00091"/>
    </source>
</evidence>
<accession>A0ABY9WI27</accession>
<name>A0ABY9WI27_9BACT</name>
<evidence type="ECO:0000256" key="5">
    <source>
        <dbReference type="ARBA" id="ARBA00022679"/>
    </source>
</evidence>
<dbReference type="Pfam" id="PF22673">
    <property type="entry name" value="MCP-like_PDC_1"/>
    <property type="match status" value="1"/>
</dbReference>
<dbReference type="EC" id="2.7.13.3" evidence="3"/>
<feature type="transmembrane region" description="Helical" evidence="15">
    <location>
        <begin position="120"/>
        <end position="141"/>
    </location>
</feature>
<dbReference type="InterPro" id="IPR050351">
    <property type="entry name" value="BphY/WalK/GraS-like"/>
</dbReference>
<dbReference type="Gene3D" id="3.30.450.20">
    <property type="entry name" value="PAS domain"/>
    <property type="match status" value="2"/>
</dbReference>
<keyword evidence="8" id="KW-0418">Kinase</keyword>
<evidence type="ECO:0000259" key="18">
    <source>
        <dbReference type="SMART" id="SM00388"/>
    </source>
</evidence>
<evidence type="ECO:0000259" key="17">
    <source>
        <dbReference type="SMART" id="SM00387"/>
    </source>
</evidence>
<dbReference type="Gene3D" id="3.30.565.10">
    <property type="entry name" value="Histidine kinase-like ATPase, C-terminal domain"/>
    <property type="match status" value="1"/>
</dbReference>
<evidence type="ECO:0000256" key="4">
    <source>
        <dbReference type="ARBA" id="ARBA00022553"/>
    </source>
</evidence>
<feature type="domain" description="Histidine kinase/HSP90-like ATPase" evidence="17">
    <location>
        <begin position="707"/>
        <end position="819"/>
    </location>
</feature>
<dbReference type="InterPro" id="IPR013656">
    <property type="entry name" value="PAS_4"/>
</dbReference>
<dbReference type="SMART" id="SM00091">
    <property type="entry name" value="PAS"/>
    <property type="match status" value="1"/>
</dbReference>
<reference evidence="19 20" key="1">
    <citation type="submission" date="2019-08" db="EMBL/GenBank/DDBJ databases">
        <title>Archangium and Cystobacter genomes.</title>
        <authorList>
            <person name="Chen I.-C.K."/>
            <person name="Wielgoss S."/>
        </authorList>
    </citation>
    <scope>NUCLEOTIDE SEQUENCE [LARGE SCALE GENOMIC DNA]</scope>
    <source>
        <strain evidence="19 20">Cbm 6</strain>
    </source>
</reference>
<sequence length="847" mass="94873">MGCQCFHDADSSRMTGGWCADGRSRPVSIRALRRARQTLSTRWQRIRNAGLERDWILPGRVNRVGRTPFWQAHERAHPPSRLGRPLLRPHPSLGDWRTLIDLFRIHNRSSSGREKATARWSLSLALLLTVAVGVLLTIGLLDFDRRARHGLEQEALAQHHARTQELASELDATLRGAEQLGDTLAVLAGSHQEQRELEDLLRRMLVSAPESSVYGLGVWFEPGQLVPGVRYLGPYVHRDVARRGGPPILTYEWSTPAYDYFQQSWYRQAREKEGRIVISEPYVEVDQAYETLSRAFFDDQGRLRGVVSVDLHLPQQRDMVRHANGSPSETFYVASPAGALLTHPQEEQLLAWARARGRPVRCLCELSLADLRTWEQEQGLDRGRYLTEVSVPQAGWRVFASTDERVLFKGVSRQRRLVVALCVMLWMGLGASGMAMARSERNRSLLRTLAERQRQEEERQRLLAQVRQRSAELQAILEGMVDAVVVTDAEGVITLANRAALTLFGQAAHDGTRLDTVYPHHHPRGLDGQDIPYDALPMVRSLRGEQVSDTELIITAPQEPQQLVLRLNSAPIRDESGRVVAAVSVARDITQAIELERLQGDFVRMAAHELKTPLTVMKSFAQIARRTESASSALGRLLEGLCRGVDRMDRLVRTLLDASQLQSGQLRFEKEWVELGSLVEVATARTAANHPHNPIHLQPHPEAWVFGDRARLQQVLSELLDNAARYSPGGQEVEVALSLDGDEVELSIHDKGIGIPTEQRDRVFERFYRAHAGTPHDRGGLGLGLFLARGIVLQHGGRVELESREGEGTSVRLRLPRLLERQPALGRTSGETPARPPVEGEYGGLSR</sequence>
<evidence type="ECO:0000256" key="12">
    <source>
        <dbReference type="ARBA" id="ARBA00023136"/>
    </source>
</evidence>
<dbReference type="Proteomes" id="UP001611383">
    <property type="component" value="Chromosome"/>
</dbReference>
<dbReference type="Pfam" id="PF00512">
    <property type="entry name" value="HisKA"/>
    <property type="match status" value="1"/>
</dbReference>
<feature type="domain" description="PAS" evidence="16">
    <location>
        <begin position="471"/>
        <end position="537"/>
    </location>
</feature>
<feature type="region of interest" description="Disordered" evidence="14">
    <location>
        <begin position="822"/>
        <end position="847"/>
    </location>
</feature>
<protein>
    <recommendedName>
        <fullName evidence="3">histidine kinase</fullName>
        <ecNumber evidence="3">2.7.13.3</ecNumber>
    </recommendedName>
</protein>
<dbReference type="InterPro" id="IPR035965">
    <property type="entry name" value="PAS-like_dom_sf"/>
</dbReference>
<dbReference type="SUPFAM" id="SSF55785">
    <property type="entry name" value="PYP-like sensor domain (PAS domain)"/>
    <property type="match status" value="1"/>
</dbReference>
<dbReference type="InterPro" id="IPR003594">
    <property type="entry name" value="HATPase_dom"/>
</dbReference>
<evidence type="ECO:0000256" key="11">
    <source>
        <dbReference type="ARBA" id="ARBA00023012"/>
    </source>
</evidence>
<gene>
    <name evidence="19" type="ORF">F0U60_04125</name>
</gene>
<keyword evidence="9" id="KW-0067">ATP-binding</keyword>
<dbReference type="InterPro" id="IPR003661">
    <property type="entry name" value="HisK_dim/P_dom"/>
</dbReference>
<dbReference type="CDD" id="cd00082">
    <property type="entry name" value="HisKA"/>
    <property type="match status" value="1"/>
</dbReference>
<keyword evidence="5" id="KW-0808">Transferase</keyword>
<keyword evidence="12 15" id="KW-0472">Membrane</keyword>
<dbReference type="SUPFAM" id="SSF55874">
    <property type="entry name" value="ATPase domain of HSP90 chaperone/DNA topoisomerase II/histidine kinase"/>
    <property type="match status" value="1"/>
</dbReference>
<dbReference type="CDD" id="cd12913">
    <property type="entry name" value="PDC1_MCP_like"/>
    <property type="match status" value="1"/>
</dbReference>
<dbReference type="Gene3D" id="1.10.287.130">
    <property type="match status" value="1"/>
</dbReference>
<dbReference type="SMART" id="SM00086">
    <property type="entry name" value="PAC"/>
    <property type="match status" value="1"/>
</dbReference>
<dbReference type="InterPro" id="IPR001610">
    <property type="entry name" value="PAC"/>
</dbReference>
<evidence type="ECO:0000256" key="9">
    <source>
        <dbReference type="ARBA" id="ARBA00022840"/>
    </source>
</evidence>
<keyword evidence="10 15" id="KW-1133">Transmembrane helix</keyword>
<evidence type="ECO:0000313" key="20">
    <source>
        <dbReference type="Proteomes" id="UP001611383"/>
    </source>
</evidence>
<dbReference type="Pfam" id="PF08448">
    <property type="entry name" value="PAS_4"/>
    <property type="match status" value="1"/>
</dbReference>
<dbReference type="SMART" id="SM00387">
    <property type="entry name" value="HATPase_c"/>
    <property type="match status" value="1"/>
</dbReference>
<evidence type="ECO:0000256" key="1">
    <source>
        <dbReference type="ARBA" id="ARBA00000085"/>
    </source>
</evidence>
<dbReference type="InterPro" id="IPR000014">
    <property type="entry name" value="PAS"/>
</dbReference>
<dbReference type="SMART" id="SM00388">
    <property type="entry name" value="HisKA"/>
    <property type="match status" value="1"/>
</dbReference>
<feature type="domain" description="Signal transduction histidine kinase dimerisation/phosphoacceptor" evidence="18">
    <location>
        <begin position="598"/>
        <end position="664"/>
    </location>
</feature>
<dbReference type="Pfam" id="PF02518">
    <property type="entry name" value="HATPase_c"/>
    <property type="match status" value="1"/>
</dbReference>
<evidence type="ECO:0000256" key="2">
    <source>
        <dbReference type="ARBA" id="ARBA00004141"/>
    </source>
</evidence>
<keyword evidence="13" id="KW-0175">Coiled coil</keyword>
<dbReference type="PRINTS" id="PR00344">
    <property type="entry name" value="BCTRLSENSOR"/>
</dbReference>
<evidence type="ECO:0000256" key="7">
    <source>
        <dbReference type="ARBA" id="ARBA00022741"/>
    </source>
</evidence>
<proteinExistence type="predicted"/>
<dbReference type="InterPro" id="IPR036890">
    <property type="entry name" value="HATPase_C_sf"/>
</dbReference>
<evidence type="ECO:0000256" key="6">
    <source>
        <dbReference type="ARBA" id="ARBA00022692"/>
    </source>
</evidence>
<evidence type="ECO:0000256" key="3">
    <source>
        <dbReference type="ARBA" id="ARBA00012438"/>
    </source>
</evidence>
<dbReference type="PANTHER" id="PTHR42878">
    <property type="entry name" value="TWO-COMPONENT HISTIDINE KINASE"/>
    <property type="match status" value="1"/>
</dbReference>
<dbReference type="InterPro" id="IPR004358">
    <property type="entry name" value="Sig_transdc_His_kin-like_C"/>
</dbReference>
<keyword evidence="11" id="KW-0902">Two-component regulatory system</keyword>
<dbReference type="NCBIfam" id="TIGR00229">
    <property type="entry name" value="sensory_box"/>
    <property type="match status" value="1"/>
</dbReference>
<dbReference type="CDD" id="cd00130">
    <property type="entry name" value="PAS"/>
    <property type="match status" value="1"/>
</dbReference>
<keyword evidence="20" id="KW-1185">Reference proteome</keyword>
<evidence type="ECO:0000256" key="8">
    <source>
        <dbReference type="ARBA" id="ARBA00022777"/>
    </source>
</evidence>
<keyword evidence="4" id="KW-0597">Phosphoprotein</keyword>
<comment type="subcellular location">
    <subcellularLocation>
        <location evidence="2">Membrane</location>
        <topology evidence="2">Multi-pass membrane protein</topology>
    </subcellularLocation>
</comment>
<comment type="catalytic activity">
    <reaction evidence="1">
        <text>ATP + protein L-histidine = ADP + protein N-phospho-L-histidine.</text>
        <dbReference type="EC" id="2.7.13.3"/>
    </reaction>
</comment>
<dbReference type="EMBL" id="CP043494">
    <property type="protein sequence ID" value="WNG43373.1"/>
    <property type="molecule type" value="Genomic_DNA"/>
</dbReference>
<evidence type="ECO:0000256" key="10">
    <source>
        <dbReference type="ARBA" id="ARBA00022989"/>
    </source>
</evidence>
<dbReference type="InterPro" id="IPR036097">
    <property type="entry name" value="HisK_dim/P_sf"/>
</dbReference>
<keyword evidence="7" id="KW-0547">Nucleotide-binding</keyword>
<evidence type="ECO:0000256" key="13">
    <source>
        <dbReference type="SAM" id="Coils"/>
    </source>
</evidence>
<dbReference type="PANTHER" id="PTHR42878:SF7">
    <property type="entry name" value="SENSOR HISTIDINE KINASE GLRK"/>
    <property type="match status" value="1"/>
</dbReference>
<evidence type="ECO:0000256" key="14">
    <source>
        <dbReference type="SAM" id="MobiDB-lite"/>
    </source>
</evidence>
<dbReference type="SUPFAM" id="SSF47384">
    <property type="entry name" value="Homodimeric domain of signal transducing histidine kinase"/>
    <property type="match status" value="1"/>
</dbReference>
<evidence type="ECO:0000256" key="15">
    <source>
        <dbReference type="SAM" id="Phobius"/>
    </source>
</evidence>
<dbReference type="CDD" id="cd00075">
    <property type="entry name" value="HATPase"/>
    <property type="match status" value="1"/>
</dbReference>